<proteinExistence type="predicted"/>
<evidence type="ECO:0000313" key="3">
    <source>
        <dbReference type="Proteomes" id="UP000070544"/>
    </source>
</evidence>
<dbReference type="Pfam" id="PF07956">
    <property type="entry name" value="DUF1690"/>
    <property type="match status" value="1"/>
</dbReference>
<feature type="compositionally biased region" description="Basic and acidic residues" evidence="1">
    <location>
        <begin position="7"/>
        <end position="16"/>
    </location>
</feature>
<name>A0A139AQ70_GONPJ</name>
<sequence>MGGQQSKEGETLEFSKDLPNVPIQFSPTLLKTLSADPANRPVYSEREVADLLARHVAHEVDKVQRGQQFARELREEVDREQVTRRAEELLERHKAYPLPTPDPTIVAKKQAVIACYKANPDRPLDCWREAAEFRKALEDTLAR</sequence>
<dbReference type="OMA" id="QHATENK"/>
<keyword evidence="3" id="KW-1185">Reference proteome</keyword>
<dbReference type="Proteomes" id="UP000070544">
    <property type="component" value="Unassembled WGS sequence"/>
</dbReference>
<feature type="region of interest" description="Disordered" evidence="1">
    <location>
        <begin position="1"/>
        <end position="21"/>
    </location>
</feature>
<dbReference type="OrthoDB" id="5544375at2759"/>
<gene>
    <name evidence="2" type="ORF">M427DRAFT_53390</name>
</gene>
<organism evidence="2 3">
    <name type="scientific">Gonapodya prolifera (strain JEL478)</name>
    <name type="common">Monoblepharis prolifera</name>
    <dbReference type="NCBI Taxonomy" id="1344416"/>
    <lineage>
        <taxon>Eukaryota</taxon>
        <taxon>Fungi</taxon>
        <taxon>Fungi incertae sedis</taxon>
        <taxon>Chytridiomycota</taxon>
        <taxon>Chytridiomycota incertae sedis</taxon>
        <taxon>Monoblepharidomycetes</taxon>
        <taxon>Monoblepharidales</taxon>
        <taxon>Gonapodyaceae</taxon>
        <taxon>Gonapodya</taxon>
    </lineage>
</organism>
<evidence type="ECO:0000256" key="1">
    <source>
        <dbReference type="SAM" id="MobiDB-lite"/>
    </source>
</evidence>
<protein>
    <submittedName>
        <fullName evidence="2">Uncharacterized protein</fullName>
    </submittedName>
</protein>
<accession>A0A139AQ70</accession>
<reference evidence="2 3" key="1">
    <citation type="journal article" date="2015" name="Genome Biol. Evol.">
        <title>Phylogenomic analyses indicate that early fungi evolved digesting cell walls of algal ancestors of land plants.</title>
        <authorList>
            <person name="Chang Y."/>
            <person name="Wang S."/>
            <person name="Sekimoto S."/>
            <person name="Aerts A.L."/>
            <person name="Choi C."/>
            <person name="Clum A."/>
            <person name="LaButti K.M."/>
            <person name="Lindquist E.A."/>
            <person name="Yee Ngan C."/>
            <person name="Ohm R.A."/>
            <person name="Salamov A.A."/>
            <person name="Grigoriev I.V."/>
            <person name="Spatafora J.W."/>
            <person name="Berbee M.L."/>
        </authorList>
    </citation>
    <scope>NUCLEOTIDE SEQUENCE [LARGE SCALE GENOMIC DNA]</scope>
    <source>
        <strain evidence="2 3">JEL478</strain>
    </source>
</reference>
<dbReference type="AlphaFoldDB" id="A0A139AQ70"/>
<dbReference type="EMBL" id="KQ965740">
    <property type="protein sequence ID" value="KXS18911.1"/>
    <property type="molecule type" value="Genomic_DNA"/>
</dbReference>
<evidence type="ECO:0000313" key="2">
    <source>
        <dbReference type="EMBL" id="KXS18911.1"/>
    </source>
</evidence>
<dbReference type="InterPro" id="IPR012471">
    <property type="entry name" value="DUF1690"/>
</dbReference>